<organism evidence="1 2">
    <name type="scientific">Linum trigynum</name>
    <dbReference type="NCBI Taxonomy" id="586398"/>
    <lineage>
        <taxon>Eukaryota</taxon>
        <taxon>Viridiplantae</taxon>
        <taxon>Streptophyta</taxon>
        <taxon>Embryophyta</taxon>
        <taxon>Tracheophyta</taxon>
        <taxon>Spermatophyta</taxon>
        <taxon>Magnoliopsida</taxon>
        <taxon>eudicotyledons</taxon>
        <taxon>Gunneridae</taxon>
        <taxon>Pentapetalae</taxon>
        <taxon>rosids</taxon>
        <taxon>fabids</taxon>
        <taxon>Malpighiales</taxon>
        <taxon>Linaceae</taxon>
        <taxon>Linum</taxon>
    </lineage>
</organism>
<name>A0AAV2D7B5_9ROSI</name>
<reference evidence="1 2" key="1">
    <citation type="submission" date="2024-04" db="EMBL/GenBank/DDBJ databases">
        <authorList>
            <person name="Fracassetti M."/>
        </authorList>
    </citation>
    <scope>NUCLEOTIDE SEQUENCE [LARGE SCALE GENOMIC DNA]</scope>
</reference>
<gene>
    <name evidence="1" type="ORF">LTRI10_LOCUS11568</name>
</gene>
<evidence type="ECO:0008006" key="3">
    <source>
        <dbReference type="Google" id="ProtNLM"/>
    </source>
</evidence>
<evidence type="ECO:0000313" key="2">
    <source>
        <dbReference type="Proteomes" id="UP001497516"/>
    </source>
</evidence>
<dbReference type="Proteomes" id="UP001497516">
    <property type="component" value="Chromosome 2"/>
</dbReference>
<sequence length="105" mass="11295">MGTLLGSALGPAETATIHRSASSGGLYIRTKITLDLQLPLPDEVAATHEDPEKGSFKALVKFESLPQFGFLCGVVGHVNRFCPRKDDHFGNLPRYGKHIVAHALG</sequence>
<accession>A0AAV2D7B5</accession>
<protein>
    <recommendedName>
        <fullName evidence="3">Zinc knuckle CX2CX4HX4C domain-containing protein</fullName>
    </recommendedName>
</protein>
<dbReference type="EMBL" id="OZ034815">
    <property type="protein sequence ID" value="CAL1368431.1"/>
    <property type="molecule type" value="Genomic_DNA"/>
</dbReference>
<evidence type="ECO:0000313" key="1">
    <source>
        <dbReference type="EMBL" id="CAL1368431.1"/>
    </source>
</evidence>
<dbReference type="AlphaFoldDB" id="A0AAV2D7B5"/>
<keyword evidence="2" id="KW-1185">Reference proteome</keyword>
<proteinExistence type="predicted"/>